<gene>
    <name evidence="3" type="ORF">RM540_13560</name>
</gene>
<keyword evidence="2" id="KW-1133">Transmembrane helix</keyword>
<dbReference type="Pfam" id="PF03929">
    <property type="entry name" value="PepSY_TM"/>
    <property type="match status" value="1"/>
</dbReference>
<sequence>METISRPTRPPTPPAPPPGGAAPSAKKKKLVGPRAFKLLWDAHSVTGVVLGLGLFVIFYCGAFALYRAEIQAWADPALRATEQTAGAMLSADAAVGEILRERPPAQGADVLLVYPFAERAYYWLRYPTAAGDTLDHWVSATSGAVLPTRSRSGVAEVLYDLHYFAQAGLVGRILSGLAAVFLLFGVASGVLIHLRKLPRDWHTFRPRGKLRDALADAHTVLGLVGLPYTVMYAVTGAFFSLLIVILGPTLLVVFDGDEGALEAVLTGVEEPPLELTGEAAEMWSPDALLAALPPLWDDAEITVLHVHGWGDAGGLAAFESGVRESVTASGKAVLNPATGEVLAVSDPRRPTALGATTTAMTTLHFATFGGWLMTALFFVLALAAGAVILTGNVLWVLVRRPKDPRATPRLHRVLARLTVGVGVGLVAAVPVLFLASRVLPIDLDGRVAWENAAFFGVWLALVAAAFAGRSPVSAARWQLGLAAVLSAAVPVASGLLGGPWPWESAANGWWGVFWVDIGFALAAPLLVWTARRLSPGAPQHTPPRPEVVRSPRPA</sequence>
<evidence type="ECO:0000256" key="2">
    <source>
        <dbReference type="SAM" id="Phobius"/>
    </source>
</evidence>
<evidence type="ECO:0000313" key="4">
    <source>
        <dbReference type="Proteomes" id="UP001267426"/>
    </source>
</evidence>
<dbReference type="InterPro" id="IPR005625">
    <property type="entry name" value="PepSY-ass_TM"/>
</dbReference>
<feature type="transmembrane region" description="Helical" evidence="2">
    <location>
        <begin position="377"/>
        <end position="398"/>
    </location>
</feature>
<keyword evidence="4" id="KW-1185">Reference proteome</keyword>
<feature type="transmembrane region" description="Helical" evidence="2">
    <location>
        <begin position="508"/>
        <end position="528"/>
    </location>
</feature>
<dbReference type="EMBL" id="JAVRHT010000037">
    <property type="protein sequence ID" value="MDT0632782.1"/>
    <property type="molecule type" value="Genomic_DNA"/>
</dbReference>
<organism evidence="3 4">
    <name type="scientific">Rubrivirga litoralis</name>
    <dbReference type="NCBI Taxonomy" id="3075598"/>
    <lineage>
        <taxon>Bacteria</taxon>
        <taxon>Pseudomonadati</taxon>
        <taxon>Rhodothermota</taxon>
        <taxon>Rhodothermia</taxon>
        <taxon>Rhodothermales</taxon>
        <taxon>Rubricoccaceae</taxon>
        <taxon>Rubrivirga</taxon>
    </lineage>
</organism>
<dbReference type="Proteomes" id="UP001267426">
    <property type="component" value="Unassembled WGS sequence"/>
</dbReference>
<keyword evidence="2" id="KW-0812">Transmembrane</keyword>
<feature type="transmembrane region" description="Helical" evidence="2">
    <location>
        <begin position="169"/>
        <end position="192"/>
    </location>
</feature>
<reference evidence="3 4" key="1">
    <citation type="submission" date="2023-09" db="EMBL/GenBank/DDBJ databases">
        <authorList>
            <person name="Rey-Velasco X."/>
        </authorList>
    </citation>
    <scope>NUCLEOTIDE SEQUENCE [LARGE SCALE GENOMIC DNA]</scope>
    <source>
        <strain evidence="3 4">F394</strain>
    </source>
</reference>
<accession>A0ABU3BU26</accession>
<dbReference type="PANTHER" id="PTHR34219">
    <property type="entry name" value="IRON-REGULATED INNER MEMBRANE PROTEIN-RELATED"/>
    <property type="match status" value="1"/>
</dbReference>
<keyword evidence="2" id="KW-0472">Membrane</keyword>
<feature type="transmembrane region" description="Helical" evidence="2">
    <location>
        <begin position="352"/>
        <end position="371"/>
    </location>
</feature>
<feature type="compositionally biased region" description="Pro residues" evidence="1">
    <location>
        <begin position="8"/>
        <end position="20"/>
    </location>
</feature>
<dbReference type="PANTHER" id="PTHR34219:SF3">
    <property type="entry name" value="BLL7967 PROTEIN"/>
    <property type="match status" value="1"/>
</dbReference>
<feature type="region of interest" description="Disordered" evidence="1">
    <location>
        <begin position="1"/>
        <end position="26"/>
    </location>
</feature>
<feature type="transmembrane region" description="Helical" evidence="2">
    <location>
        <begin position="447"/>
        <end position="467"/>
    </location>
</feature>
<feature type="transmembrane region" description="Helical" evidence="2">
    <location>
        <begin position="479"/>
        <end position="502"/>
    </location>
</feature>
<protein>
    <submittedName>
        <fullName evidence="3">PepSY-associated TM helix domain-containing protein</fullName>
    </submittedName>
</protein>
<evidence type="ECO:0000313" key="3">
    <source>
        <dbReference type="EMBL" id="MDT0632782.1"/>
    </source>
</evidence>
<name>A0ABU3BU26_9BACT</name>
<evidence type="ECO:0000256" key="1">
    <source>
        <dbReference type="SAM" id="MobiDB-lite"/>
    </source>
</evidence>
<feature type="transmembrane region" description="Helical" evidence="2">
    <location>
        <begin position="38"/>
        <end position="66"/>
    </location>
</feature>
<feature type="transmembrane region" description="Helical" evidence="2">
    <location>
        <begin position="413"/>
        <end position="435"/>
    </location>
</feature>
<feature type="transmembrane region" description="Helical" evidence="2">
    <location>
        <begin position="236"/>
        <end position="254"/>
    </location>
</feature>
<comment type="caution">
    <text evidence="3">The sequence shown here is derived from an EMBL/GenBank/DDBJ whole genome shotgun (WGS) entry which is preliminary data.</text>
</comment>
<proteinExistence type="predicted"/>
<dbReference type="RefSeq" id="WP_311665010.1">
    <property type="nucleotide sequence ID" value="NZ_JAVRHT010000037.1"/>
</dbReference>